<reference evidence="1 2" key="1">
    <citation type="journal article" date="2011" name="J. Bacteriol.">
        <title>Draft genome sequence of the polycyclic aromatic hydrocarbon-degrading, genetically engineered bioluminescent bioreporter Pseudomonas fluorescens HK44.</title>
        <authorList>
            <person name="Chauhan A."/>
            <person name="Layton A.C."/>
            <person name="Williams D.E."/>
            <person name="Smartt A.E."/>
            <person name="Ripp S."/>
            <person name="Karpinets T.V."/>
            <person name="Brown S.D."/>
            <person name="Sayler G.S."/>
        </authorList>
    </citation>
    <scope>NUCLEOTIDE SEQUENCE [LARGE SCALE GENOMIC DNA]</scope>
    <source>
        <strain evidence="1 2">HK44</strain>
    </source>
</reference>
<protein>
    <submittedName>
        <fullName evidence="1">Uncharacterized protein</fullName>
    </submittedName>
</protein>
<dbReference type="EMBL" id="AFOY02000023">
    <property type="protein sequence ID" value="EXF91583.1"/>
    <property type="molecule type" value="Genomic_DNA"/>
</dbReference>
<evidence type="ECO:0000313" key="2">
    <source>
        <dbReference type="Proteomes" id="UP000022611"/>
    </source>
</evidence>
<evidence type="ECO:0000313" key="1">
    <source>
        <dbReference type="EMBL" id="EXF91583.1"/>
    </source>
</evidence>
<sequence>MSGFLDKRGSWVQWATLPEPLLQFLAQLTELGDAGFDQAQFVLQQLGDSAFRVLGQLEHGHAVPISPSVKPRRWAIKCRSLIRGQALLQGEVQEGVQIWYSAIWLKNEHVAAG</sequence>
<dbReference type="Proteomes" id="UP000022611">
    <property type="component" value="Unassembled WGS sequence"/>
</dbReference>
<organism evidence="1 2">
    <name type="scientific">Pseudomonas fluorescens HK44</name>
    <dbReference type="NCBI Taxonomy" id="1042209"/>
    <lineage>
        <taxon>Bacteria</taxon>
        <taxon>Pseudomonadati</taxon>
        <taxon>Pseudomonadota</taxon>
        <taxon>Gammaproteobacteria</taxon>
        <taxon>Pseudomonadales</taxon>
        <taxon>Pseudomonadaceae</taxon>
        <taxon>Pseudomonas</taxon>
    </lineage>
</organism>
<proteinExistence type="predicted"/>
<name>A0A010SK32_PSEFL</name>
<gene>
    <name evidence="1" type="ORF">HK44_018285</name>
</gene>
<dbReference type="AlphaFoldDB" id="A0A010SK32"/>
<accession>A0A010SK32</accession>
<comment type="caution">
    <text evidence="1">The sequence shown here is derived from an EMBL/GenBank/DDBJ whole genome shotgun (WGS) entry which is preliminary data.</text>
</comment>
<dbReference type="HOGENOM" id="CLU_2131324_0_0_6"/>